<reference evidence="1" key="1">
    <citation type="submission" date="2020-06" db="EMBL/GenBank/DDBJ databases">
        <title>Unique genomic features of the anaerobic methanotrophic archaea.</title>
        <authorList>
            <person name="Chadwick G.L."/>
            <person name="Skennerton C.T."/>
            <person name="Laso-Perez R."/>
            <person name="Leu A.O."/>
            <person name="Speth D.R."/>
            <person name="Yu H."/>
            <person name="Morgan-Lang C."/>
            <person name="Hatzenpichler R."/>
            <person name="Goudeau D."/>
            <person name="Malmstrom R."/>
            <person name="Brazelton W.J."/>
            <person name="Woyke T."/>
            <person name="Hallam S.J."/>
            <person name="Tyson G.W."/>
            <person name="Wegener G."/>
            <person name="Boetius A."/>
            <person name="Orphan V."/>
        </authorList>
    </citation>
    <scope>NUCLEOTIDE SEQUENCE</scope>
</reference>
<dbReference type="EMBL" id="MT631674">
    <property type="protein sequence ID" value="QNO56968.1"/>
    <property type="molecule type" value="Genomic_DNA"/>
</dbReference>
<accession>A0A7G9Z9N4</accession>
<protein>
    <recommendedName>
        <fullName evidence="2">DUF1015 domain-containing protein</fullName>
    </recommendedName>
</protein>
<evidence type="ECO:0000313" key="1">
    <source>
        <dbReference type="EMBL" id="QNO56968.1"/>
    </source>
</evidence>
<dbReference type="InterPro" id="IPR008323">
    <property type="entry name" value="UCP033563"/>
</dbReference>
<sequence length="436" mass="50800">MQLKPFKATILNPKRDNRAELVCPVYDTVDASGYDFYSAKRNNVIHFTTRRAGVEEADFVDYAKQNLTRFFRAGTLIETKKSSFYIYGIRYRLSEAIREQIQEEARRDTYFAFGLVALMKVEKLNEHNVLGHEKTFESSTQERYDLMKECGMNFSPIIAEYNMPGHELNNIFEDYLGFHRPDLKIDARNEPIIDVVLDGARHLLWEVSDEALIDKIMRLMTDRRVMILDGHHRYTASYQLCRDRVEDYTLMMLLEGGDRALVLLPWHRCVKQCHKEDLWTRIRANFVVEEYDVRNCADAMIAINTKLRECCNDDVRLGMYDGKKFYLLRADPDRIRKLAEARDERIGLDVISLHEWLINPTLIGKPEDILFTASPEDAMANVDTGAYQVAFFLKPLRIADVEYKTEVEKKVFPQKSTLFLPKVAEGVVMRKFGELD</sequence>
<dbReference type="Pfam" id="PF06245">
    <property type="entry name" value="DUF1015"/>
    <property type="match status" value="1"/>
</dbReference>
<name>A0A7G9Z9N4_9EURY</name>
<gene>
    <name evidence="1" type="ORF">PHLPJACP_00026</name>
</gene>
<dbReference type="PANTHER" id="PTHR36454:SF1">
    <property type="entry name" value="DUF1015 DOMAIN-CONTAINING PROTEIN"/>
    <property type="match status" value="1"/>
</dbReference>
<dbReference type="AlphaFoldDB" id="A0A7G9Z9N4"/>
<dbReference type="PANTHER" id="PTHR36454">
    <property type="entry name" value="LMO2823 PROTEIN"/>
    <property type="match status" value="1"/>
</dbReference>
<evidence type="ECO:0008006" key="2">
    <source>
        <dbReference type="Google" id="ProtNLM"/>
    </source>
</evidence>
<organism evidence="1">
    <name type="scientific">Candidatus Methanophaga sp. ANME-1 ERB7</name>
    <dbReference type="NCBI Taxonomy" id="2759913"/>
    <lineage>
        <taxon>Archaea</taxon>
        <taxon>Methanobacteriati</taxon>
        <taxon>Methanobacteriota</taxon>
        <taxon>Stenosarchaea group</taxon>
        <taxon>Methanomicrobia</taxon>
        <taxon>Candidatus Methanophagales</taxon>
        <taxon>Candidatus Methanophagaceae</taxon>
        <taxon>Candidatus Methanophaga</taxon>
    </lineage>
</organism>
<proteinExistence type="predicted"/>